<dbReference type="InterPro" id="IPR013022">
    <property type="entry name" value="Xyl_isomerase-like_TIM-brl"/>
</dbReference>
<proteinExistence type="predicted"/>
<comment type="caution">
    <text evidence="2">The sequence shown here is derived from an EMBL/GenBank/DDBJ whole genome shotgun (WGS) entry which is preliminary data.</text>
</comment>
<dbReference type="EMBL" id="SBKP01000027">
    <property type="protein sequence ID" value="RXR24723.1"/>
    <property type="molecule type" value="Genomic_DNA"/>
</dbReference>
<dbReference type="AlphaFoldDB" id="A0A4Q1KEH9"/>
<dbReference type="OrthoDB" id="7507692at2"/>
<organism evidence="2 3">
    <name type="scientific">Sphingobium fluviale</name>
    <dbReference type="NCBI Taxonomy" id="2506423"/>
    <lineage>
        <taxon>Bacteria</taxon>
        <taxon>Pseudomonadati</taxon>
        <taxon>Pseudomonadota</taxon>
        <taxon>Alphaproteobacteria</taxon>
        <taxon>Sphingomonadales</taxon>
        <taxon>Sphingomonadaceae</taxon>
        <taxon>Sphingobium</taxon>
    </lineage>
</organism>
<keyword evidence="3" id="KW-1185">Reference proteome</keyword>
<dbReference type="Gene3D" id="3.20.20.150">
    <property type="entry name" value="Divalent-metal-dependent TIM barrel enzymes"/>
    <property type="match status" value="1"/>
</dbReference>
<name>A0A4Q1KEH9_9SPHN</name>
<dbReference type="InterPro" id="IPR036237">
    <property type="entry name" value="Xyl_isomerase-like_sf"/>
</dbReference>
<dbReference type="GO" id="GO:0016853">
    <property type="term" value="F:isomerase activity"/>
    <property type="evidence" value="ECO:0007669"/>
    <property type="project" value="UniProtKB-KW"/>
</dbReference>
<feature type="domain" description="Xylose isomerase-like TIM barrel" evidence="1">
    <location>
        <begin position="101"/>
        <end position="265"/>
    </location>
</feature>
<dbReference type="SUPFAM" id="SSF51658">
    <property type="entry name" value="Xylose isomerase-like"/>
    <property type="match status" value="1"/>
</dbReference>
<dbReference type="PANTHER" id="PTHR12110:SF48">
    <property type="entry name" value="BLL3656 PROTEIN"/>
    <property type="match status" value="1"/>
</dbReference>
<dbReference type="Proteomes" id="UP000290958">
    <property type="component" value="Unassembled WGS sequence"/>
</dbReference>
<dbReference type="PANTHER" id="PTHR12110">
    <property type="entry name" value="HYDROXYPYRUVATE ISOMERASE"/>
    <property type="match status" value="1"/>
</dbReference>
<evidence type="ECO:0000259" key="1">
    <source>
        <dbReference type="Pfam" id="PF01261"/>
    </source>
</evidence>
<evidence type="ECO:0000313" key="3">
    <source>
        <dbReference type="Proteomes" id="UP000290958"/>
    </source>
</evidence>
<dbReference type="Pfam" id="PF01261">
    <property type="entry name" value="AP_endonuc_2"/>
    <property type="match status" value="1"/>
</dbReference>
<accession>A0A4Q1KEH9</accession>
<keyword evidence="2" id="KW-0413">Isomerase</keyword>
<sequence>MTGKEEFMARVMWSGTVRALPLREQARATRIAGCSTLSVTPFSYALWQTSGLSTREMLAIVSDEGVRLNHLEPITRWHSSWLPKGLDPAICPPGLIGFDMDDFFRIADALEIDNISAMVSGDADDSGLDAMADNFAVLCERATRQGVRCDLEFVPMWGLPDLASAWYVLERAGSANCGLIFDTWHYLRGRQDPELLASIPGDRISHVQIADGAATPVGGDLLIDCLAHRCLPGEGDLPIEDVLQQLAAIGGLNSVGLEVFSARLDTMNSQEIGRACLDSFERVGLSSL</sequence>
<dbReference type="InterPro" id="IPR050312">
    <property type="entry name" value="IolE/XylAMocC-like"/>
</dbReference>
<protein>
    <submittedName>
        <fullName evidence="2">Sugar phosphate isomerase/epimerase</fullName>
    </submittedName>
</protein>
<reference evidence="3" key="1">
    <citation type="submission" date="2019-01" db="EMBL/GenBank/DDBJ databases">
        <title>Cytophagaceae bacterium strain CAR-16.</title>
        <authorList>
            <person name="Chen W.-M."/>
        </authorList>
    </citation>
    <scope>NUCLEOTIDE SEQUENCE [LARGE SCALE GENOMIC DNA]</scope>
    <source>
        <strain evidence="3">CHR27</strain>
    </source>
</reference>
<gene>
    <name evidence="2" type="ORF">EQG66_14930</name>
</gene>
<evidence type="ECO:0000313" key="2">
    <source>
        <dbReference type="EMBL" id="RXR24723.1"/>
    </source>
</evidence>